<evidence type="ECO:0000256" key="6">
    <source>
        <dbReference type="ARBA" id="ARBA00023136"/>
    </source>
</evidence>
<feature type="domain" description="NADH:quinone oxidoreductase/Mrp antiporter transmembrane" evidence="8">
    <location>
        <begin position="127"/>
        <end position="411"/>
    </location>
</feature>
<keyword evidence="2" id="KW-1003">Cell membrane</keyword>
<dbReference type="RefSeq" id="WP_065969232.1">
    <property type="nucleotide sequence ID" value="NZ_CP080624.1"/>
</dbReference>
<evidence type="ECO:0000256" key="7">
    <source>
        <dbReference type="RuleBase" id="RU000320"/>
    </source>
</evidence>
<dbReference type="GO" id="GO:0042773">
    <property type="term" value="P:ATP synthesis coupled electron transport"/>
    <property type="evidence" value="ECO:0007669"/>
    <property type="project" value="InterPro"/>
</dbReference>
<gene>
    <name evidence="9" type="ORF">C4900_02185</name>
</gene>
<dbReference type="GO" id="GO:0016491">
    <property type="term" value="F:oxidoreductase activity"/>
    <property type="evidence" value="ECO:0007669"/>
    <property type="project" value="UniProtKB-KW"/>
</dbReference>
<dbReference type="Pfam" id="PF00361">
    <property type="entry name" value="Proton_antipo_M"/>
    <property type="match status" value="1"/>
</dbReference>
<name>A0A1C2G3D3_9GAMM</name>
<keyword evidence="6" id="KW-0472">Membrane</keyword>
<dbReference type="PANTHER" id="PTHR42682:SF5">
    <property type="entry name" value="HYDROGENASE-4 COMPONENT F"/>
    <property type="match status" value="1"/>
</dbReference>
<protein>
    <recommendedName>
        <fullName evidence="8">NADH:quinone oxidoreductase/Mrp antiporter transmembrane domain-containing protein</fullName>
    </recommendedName>
</protein>
<keyword evidence="10" id="KW-1185">Reference proteome</keyword>
<evidence type="ECO:0000256" key="1">
    <source>
        <dbReference type="ARBA" id="ARBA00004651"/>
    </source>
</evidence>
<proteinExistence type="predicted"/>
<keyword evidence="5" id="KW-0560">Oxidoreductase</keyword>
<dbReference type="InterPro" id="IPR003918">
    <property type="entry name" value="NADH_UbQ_OxRdtase"/>
</dbReference>
<sequence length="484" mass="52172">MAGLVLGLWLAPALAIVLILISRRPRPAAFLNLAAAITTLGLSLALLARGPAHPVVFGDHFLLATPLGLWVVLCVTIVYTLASIYAVGYMRLLTEEATRLPWFYALFAGFALTMVVAPFMNNPGIYWIVIDLTTIVSAFLVGFERAAESAEAAWKYIIIVSAGLSLALLGIILFYWAGTFSFGPVYDMTWHRLRLMAPHAPHPLLLLAFLLTLIGFGTKVGLAPMHTWLPDAHSEGPAPVSALLSGALLNTAMLGVVRFLTVIDAGGLGAAGHDALCVLGALSLLVAALFIVRQTGAKRLMAYSSIEHMGVIALGFGFGGVLGIAGAMYQMLNHALNKSLMFFGAGNMMRAYQSKDMRVMRRILQFYPVTGTIWLLGAIAITGAPPFGPFQGEMAILRAGMEGPNTWAVALMALLLIVIFIGFLAHFRRMVAGPAPAQGHEPRLALGVWMTAPLWLALIPLTILGLWWPPLLWRFFAHAAQVIR</sequence>
<comment type="subcellular location">
    <subcellularLocation>
        <location evidence="1">Cell membrane</location>
        <topology evidence="1">Multi-pass membrane protein</topology>
    </subcellularLocation>
    <subcellularLocation>
        <location evidence="7">Membrane</location>
        <topology evidence="7">Multi-pass membrane protein</topology>
    </subcellularLocation>
</comment>
<evidence type="ECO:0000256" key="5">
    <source>
        <dbReference type="ARBA" id="ARBA00023002"/>
    </source>
</evidence>
<dbReference type="InterPro" id="IPR001750">
    <property type="entry name" value="ND/Mrp_TM"/>
</dbReference>
<evidence type="ECO:0000313" key="10">
    <source>
        <dbReference type="Proteomes" id="UP000253250"/>
    </source>
</evidence>
<dbReference type="PRINTS" id="PR01437">
    <property type="entry name" value="NUOXDRDTASE4"/>
</dbReference>
<reference evidence="9 10" key="1">
    <citation type="submission" date="2018-02" db="EMBL/GenBank/DDBJ databases">
        <title>Insights into the biology of acidophilic members of the Acidiferrobacteraceae family derived from comparative genomic analyses.</title>
        <authorList>
            <person name="Issotta F."/>
            <person name="Thyssen C."/>
            <person name="Mena C."/>
            <person name="Moya A."/>
            <person name="Bellenberg S."/>
            <person name="Sproer C."/>
            <person name="Covarrubias P.C."/>
            <person name="Sand W."/>
            <person name="Quatrini R."/>
            <person name="Vera M."/>
        </authorList>
    </citation>
    <scope>NUCLEOTIDE SEQUENCE [LARGE SCALE GENOMIC DNA]</scope>
    <source>
        <strain evidence="10">m-1</strain>
    </source>
</reference>
<dbReference type="GO" id="GO:0005886">
    <property type="term" value="C:plasma membrane"/>
    <property type="evidence" value="ECO:0007669"/>
    <property type="project" value="UniProtKB-SubCell"/>
</dbReference>
<dbReference type="Proteomes" id="UP000253250">
    <property type="component" value="Unassembled WGS sequence"/>
</dbReference>
<evidence type="ECO:0000259" key="8">
    <source>
        <dbReference type="Pfam" id="PF00361"/>
    </source>
</evidence>
<evidence type="ECO:0000256" key="2">
    <source>
        <dbReference type="ARBA" id="ARBA00022475"/>
    </source>
</evidence>
<accession>A0A1C2G3D3</accession>
<dbReference type="STRING" id="163359.A9R16_09015"/>
<dbReference type="InterPro" id="IPR052175">
    <property type="entry name" value="ComplexI-like_HydComp"/>
</dbReference>
<dbReference type="GO" id="GO:0008137">
    <property type="term" value="F:NADH dehydrogenase (ubiquinone) activity"/>
    <property type="evidence" value="ECO:0007669"/>
    <property type="project" value="InterPro"/>
</dbReference>
<keyword evidence="4" id="KW-1133">Transmembrane helix</keyword>
<comment type="caution">
    <text evidence="9">The sequence shown here is derived from an EMBL/GenBank/DDBJ whole genome shotgun (WGS) entry which is preliminary data.</text>
</comment>
<dbReference type="OrthoDB" id="9768329at2"/>
<dbReference type="PANTHER" id="PTHR42682">
    <property type="entry name" value="HYDROGENASE-4 COMPONENT F"/>
    <property type="match status" value="1"/>
</dbReference>
<dbReference type="EMBL" id="PSYR01000001">
    <property type="protein sequence ID" value="RCN58613.1"/>
    <property type="molecule type" value="Genomic_DNA"/>
</dbReference>
<evidence type="ECO:0000256" key="3">
    <source>
        <dbReference type="ARBA" id="ARBA00022692"/>
    </source>
</evidence>
<evidence type="ECO:0000256" key="4">
    <source>
        <dbReference type="ARBA" id="ARBA00022989"/>
    </source>
</evidence>
<keyword evidence="3 7" id="KW-0812">Transmembrane</keyword>
<evidence type="ECO:0000313" key="9">
    <source>
        <dbReference type="EMBL" id="RCN58613.1"/>
    </source>
</evidence>
<dbReference type="AlphaFoldDB" id="A0A1C2G3D3"/>
<organism evidence="9 10">
    <name type="scientific">Acidiferrobacter thiooxydans</name>
    <dbReference type="NCBI Taxonomy" id="163359"/>
    <lineage>
        <taxon>Bacteria</taxon>
        <taxon>Pseudomonadati</taxon>
        <taxon>Pseudomonadota</taxon>
        <taxon>Gammaproteobacteria</taxon>
        <taxon>Acidiferrobacterales</taxon>
        <taxon>Acidiferrobacteraceae</taxon>
        <taxon>Acidiferrobacter</taxon>
    </lineage>
</organism>